<dbReference type="SUPFAM" id="SSF69572">
    <property type="entry name" value="Activating enzymes of the ubiquitin-like proteins"/>
    <property type="match status" value="1"/>
</dbReference>
<dbReference type="AlphaFoldDB" id="A0A9E8LZW6"/>
<dbReference type="KEGG" id="fhl:OE105_01765"/>
<dbReference type="Proteomes" id="UP001164726">
    <property type="component" value="Chromosome"/>
</dbReference>
<dbReference type="GO" id="GO:0008641">
    <property type="term" value="F:ubiquitin-like modifier activating enzyme activity"/>
    <property type="evidence" value="ECO:0007669"/>
    <property type="project" value="InterPro"/>
</dbReference>
<dbReference type="RefSeq" id="WP_275421030.1">
    <property type="nucleotide sequence ID" value="NZ_CP106877.1"/>
</dbReference>
<accession>A0A9E8LZW6</accession>
<keyword evidence="2" id="KW-1185">Reference proteome</keyword>
<sequence length="304" mass="35842">MLQLNKTLQYIRNSRYEYLVKRGSISNYSFHIKDDDKTGILEVLFEEVDYPIGEEQLKELLLSKGNQIELEKIEEVLNQLKDVEILYELGYAGVEKLHLCVISGAEQINIIKEVLDNENYAVDYYSLENFPDLETVYLDLYDEEHAGEIFAKYDFVLYFSHCFSPGTHYQLNKISLEQNTKLIIAYLDGYEGIIIPLLNFEQVGCYNDFEILRESSFYNLLDYQVMKEHLSEKGVTDQQMNRLHFNLLVNQTILLLERYSRYTSINYYAYSLDFERMVYTKTRLLKFPKCPSCQGDKNLVHPFL</sequence>
<proteinExistence type="predicted"/>
<evidence type="ECO:0000313" key="2">
    <source>
        <dbReference type="Proteomes" id="UP001164726"/>
    </source>
</evidence>
<name>A0A9E8LZW6_9BACI</name>
<gene>
    <name evidence="1" type="ORF">OE105_01765</name>
</gene>
<dbReference type="EMBL" id="CP106877">
    <property type="protein sequence ID" value="WAA12898.1"/>
    <property type="molecule type" value="Genomic_DNA"/>
</dbReference>
<organism evidence="1 2">
    <name type="scientific">Fervidibacillus halotolerans</name>
    <dbReference type="NCBI Taxonomy" id="2980027"/>
    <lineage>
        <taxon>Bacteria</taxon>
        <taxon>Bacillati</taxon>
        <taxon>Bacillota</taxon>
        <taxon>Bacilli</taxon>
        <taxon>Bacillales</taxon>
        <taxon>Bacillaceae</taxon>
        <taxon>Fervidibacillus</taxon>
    </lineage>
</organism>
<evidence type="ECO:0000313" key="1">
    <source>
        <dbReference type="EMBL" id="WAA12898.1"/>
    </source>
</evidence>
<protein>
    <submittedName>
        <fullName evidence="1">Uncharacterized protein</fullName>
    </submittedName>
</protein>
<dbReference type="InterPro" id="IPR035985">
    <property type="entry name" value="Ubiquitin-activating_enz"/>
</dbReference>
<dbReference type="Gene3D" id="3.40.50.720">
    <property type="entry name" value="NAD(P)-binding Rossmann-like Domain"/>
    <property type="match status" value="1"/>
</dbReference>
<reference evidence="1" key="1">
    <citation type="submission" date="2022-09" db="EMBL/GenBank/DDBJ databases">
        <title>Complete Genomes of Fervidibacillus albus and Fervidibacillus halotolerans isolated from tidal flat sediments.</title>
        <authorList>
            <person name="Kwon K.K."/>
            <person name="Yang S.-H."/>
            <person name="Park M.J."/>
            <person name="Oh H.-M."/>
        </authorList>
    </citation>
    <scope>NUCLEOTIDE SEQUENCE</scope>
    <source>
        <strain evidence="1">MEBiC13594</strain>
    </source>
</reference>